<keyword evidence="2" id="KW-1185">Reference proteome</keyword>
<reference evidence="1 2" key="1">
    <citation type="submission" date="2019-08" db="EMBL/GenBank/DDBJ databases">
        <title>In-depth cultivation of the pig gut microbiome towards novel bacterial diversity and tailored functional studies.</title>
        <authorList>
            <person name="Wylensek D."/>
            <person name="Hitch T.C.A."/>
            <person name="Clavel T."/>
        </authorList>
    </citation>
    <scope>NUCLEOTIDE SEQUENCE [LARGE SCALE GENOMIC DNA]</scope>
    <source>
        <strain evidence="1 2">LKV-472-APC-3</strain>
    </source>
</reference>
<dbReference type="EMBL" id="VUMR01000018">
    <property type="protein sequence ID" value="MSS56217.1"/>
    <property type="molecule type" value="Genomic_DNA"/>
</dbReference>
<dbReference type="AlphaFoldDB" id="A0A6N7VES6"/>
<accession>A0A6N7VES6</accession>
<evidence type="ECO:0000313" key="2">
    <source>
        <dbReference type="Proteomes" id="UP000434241"/>
    </source>
</evidence>
<evidence type="ECO:0000313" key="1">
    <source>
        <dbReference type="EMBL" id="MSS56217.1"/>
    </source>
</evidence>
<name>A0A6N7VES6_9FIRM</name>
<dbReference type="RefSeq" id="WP_154555866.1">
    <property type="nucleotide sequence ID" value="NZ_VUMR01000018.1"/>
</dbReference>
<gene>
    <name evidence="1" type="ORF">FYJ55_04760</name>
</gene>
<sequence>MQKQEIYFSKIIFVQHEHRGNNYIQINIPEREFSVQTYKLSLDPKAKYEMPTTVYVDKNTKIDLVAPAVKVSHGKNGFVPTLIPEECDEVCTFSYGSKVNEDVINKLKPFCNALDFQPYLNKKDYNEWARYRDEYTMYFYGFTNSHIPYMFFDMTVCHENCPTEKLWKELCNQLIKPNKKLKKILPTIS</sequence>
<proteinExistence type="predicted"/>
<organism evidence="1 2">
    <name type="scientific">Holdemanella porci</name>
    <dbReference type="NCBI Taxonomy" id="2652276"/>
    <lineage>
        <taxon>Bacteria</taxon>
        <taxon>Bacillati</taxon>
        <taxon>Bacillota</taxon>
        <taxon>Erysipelotrichia</taxon>
        <taxon>Erysipelotrichales</taxon>
        <taxon>Erysipelotrichaceae</taxon>
        <taxon>Holdemanella</taxon>
    </lineage>
</organism>
<dbReference type="GeneID" id="93158599"/>
<comment type="caution">
    <text evidence="1">The sequence shown here is derived from an EMBL/GenBank/DDBJ whole genome shotgun (WGS) entry which is preliminary data.</text>
</comment>
<protein>
    <submittedName>
        <fullName evidence="1">Uncharacterized protein</fullName>
    </submittedName>
</protein>
<dbReference type="Proteomes" id="UP000434241">
    <property type="component" value="Unassembled WGS sequence"/>
</dbReference>